<proteinExistence type="predicted"/>
<dbReference type="InterPro" id="IPR006683">
    <property type="entry name" value="Thioestr_dom"/>
</dbReference>
<dbReference type="NCBIfam" id="TIGR02286">
    <property type="entry name" value="PaaD"/>
    <property type="match status" value="1"/>
</dbReference>
<reference evidence="3 4" key="1">
    <citation type="submission" date="2020-10" db="EMBL/GenBank/DDBJ databases">
        <title>Draft genome of Ramlibacter aquaticus LMG 30558.</title>
        <authorList>
            <person name="Props R."/>
        </authorList>
    </citation>
    <scope>NUCLEOTIDE SEQUENCE [LARGE SCALE GENOMIC DNA]</scope>
    <source>
        <strain evidence="3 4">LMG 30558</strain>
    </source>
</reference>
<dbReference type="NCBIfam" id="TIGR00369">
    <property type="entry name" value="unchar_dom_1"/>
    <property type="match status" value="1"/>
</dbReference>
<dbReference type="PANTHER" id="PTHR42856:SF1">
    <property type="entry name" value="ACYL-COENZYME A THIOESTERASE PAAI"/>
    <property type="match status" value="1"/>
</dbReference>
<dbReference type="InterPro" id="IPR052723">
    <property type="entry name" value="Acyl-CoA_thioesterase_PaaI"/>
</dbReference>
<dbReference type="InterPro" id="IPR029069">
    <property type="entry name" value="HotDog_dom_sf"/>
</dbReference>
<dbReference type="RefSeq" id="WP_193780404.1">
    <property type="nucleotide sequence ID" value="NZ_JADDOJ010000033.1"/>
</dbReference>
<name>A0ABR9SG41_9BURK</name>
<sequence length="142" mass="15457">MDAKERAARVGEAMFAVDAASKDFMQMELVTCEPGRAVMRMAVREPMLNGHQICHGGFIFTLADSTFAFACNSHNKVAVAAGCQIEFLKPGKLGDVLTCEGVEQVLQGRHGLYDMRVTNQHGDVIAMFRGKSAQIAGHIIEE</sequence>
<dbReference type="SUPFAM" id="SSF54637">
    <property type="entry name" value="Thioesterase/thiol ester dehydrase-isomerase"/>
    <property type="match status" value="1"/>
</dbReference>
<keyword evidence="1" id="KW-0378">Hydrolase</keyword>
<organism evidence="3 4">
    <name type="scientific">Ramlibacter aquaticus</name>
    <dbReference type="NCBI Taxonomy" id="2780094"/>
    <lineage>
        <taxon>Bacteria</taxon>
        <taxon>Pseudomonadati</taxon>
        <taxon>Pseudomonadota</taxon>
        <taxon>Betaproteobacteria</taxon>
        <taxon>Burkholderiales</taxon>
        <taxon>Comamonadaceae</taxon>
        <taxon>Ramlibacter</taxon>
    </lineage>
</organism>
<evidence type="ECO:0000313" key="4">
    <source>
        <dbReference type="Proteomes" id="UP000715965"/>
    </source>
</evidence>
<dbReference type="Gene3D" id="3.10.129.10">
    <property type="entry name" value="Hotdog Thioesterase"/>
    <property type="match status" value="1"/>
</dbReference>
<evidence type="ECO:0000313" key="3">
    <source>
        <dbReference type="EMBL" id="MBE7940864.1"/>
    </source>
</evidence>
<dbReference type="CDD" id="cd03443">
    <property type="entry name" value="PaaI_thioesterase"/>
    <property type="match status" value="1"/>
</dbReference>
<dbReference type="PANTHER" id="PTHR42856">
    <property type="entry name" value="ACYL-COENZYME A THIOESTERASE PAAI"/>
    <property type="match status" value="1"/>
</dbReference>
<comment type="caution">
    <text evidence="3">The sequence shown here is derived from an EMBL/GenBank/DDBJ whole genome shotgun (WGS) entry which is preliminary data.</text>
</comment>
<dbReference type="InterPro" id="IPR003736">
    <property type="entry name" value="PAAI_dom"/>
</dbReference>
<dbReference type="Proteomes" id="UP000715965">
    <property type="component" value="Unassembled WGS sequence"/>
</dbReference>
<gene>
    <name evidence="3" type="primary">paaI</name>
    <name evidence="3" type="ORF">IM725_09805</name>
</gene>
<evidence type="ECO:0000259" key="2">
    <source>
        <dbReference type="Pfam" id="PF03061"/>
    </source>
</evidence>
<dbReference type="Pfam" id="PF03061">
    <property type="entry name" value="4HBT"/>
    <property type="match status" value="1"/>
</dbReference>
<dbReference type="InterPro" id="IPR011973">
    <property type="entry name" value="PaaD"/>
</dbReference>
<accession>A0ABR9SG41</accession>
<evidence type="ECO:0000256" key="1">
    <source>
        <dbReference type="ARBA" id="ARBA00022801"/>
    </source>
</evidence>
<feature type="domain" description="Thioesterase" evidence="2">
    <location>
        <begin position="51"/>
        <end position="125"/>
    </location>
</feature>
<keyword evidence="4" id="KW-1185">Reference proteome</keyword>
<protein>
    <submittedName>
        <fullName evidence="3">Hydroxyphenylacetyl-CoA thioesterase PaaI</fullName>
    </submittedName>
</protein>
<dbReference type="EMBL" id="JADDOJ010000033">
    <property type="protein sequence ID" value="MBE7940864.1"/>
    <property type="molecule type" value="Genomic_DNA"/>
</dbReference>